<dbReference type="InterPro" id="IPR001254">
    <property type="entry name" value="Trypsin_dom"/>
</dbReference>
<keyword evidence="4" id="KW-0720">Serine protease</keyword>
<evidence type="ECO:0000313" key="8">
    <source>
        <dbReference type="Proteomes" id="UP000037510"/>
    </source>
</evidence>
<evidence type="ECO:0000256" key="1">
    <source>
        <dbReference type="ARBA" id="ARBA00007664"/>
    </source>
</evidence>
<keyword evidence="3" id="KW-0378">Hydrolase</keyword>
<reference evidence="7 8" key="1">
    <citation type="journal article" date="2015" name="Genome Biol. Evol.">
        <title>The genome of winter moth (Operophtera brumata) provides a genomic perspective on sexual dimorphism and phenology.</title>
        <authorList>
            <person name="Derks M.F."/>
            <person name="Smit S."/>
            <person name="Salis L."/>
            <person name="Schijlen E."/>
            <person name="Bossers A."/>
            <person name="Mateman C."/>
            <person name="Pijl A.S."/>
            <person name="de Ridder D."/>
            <person name="Groenen M.A."/>
            <person name="Visser M.E."/>
            <person name="Megens H.J."/>
        </authorList>
    </citation>
    <scope>NUCLEOTIDE SEQUENCE [LARGE SCALE GENOMIC DNA]</scope>
    <source>
        <strain evidence="7">WM2013NL</strain>
        <tissue evidence="7">Head and thorax</tissue>
    </source>
</reference>
<comment type="similarity">
    <text evidence="1">Belongs to the peptidase S1 family.</text>
</comment>
<dbReference type="AlphaFoldDB" id="A0A0L7LQY6"/>
<dbReference type="SUPFAM" id="SSF50494">
    <property type="entry name" value="Trypsin-like serine proteases"/>
    <property type="match status" value="1"/>
</dbReference>
<dbReference type="InterPro" id="IPR001314">
    <property type="entry name" value="Peptidase_S1A"/>
</dbReference>
<gene>
    <name evidence="7" type="ORF">OBRU01_03355</name>
</gene>
<evidence type="ECO:0000256" key="3">
    <source>
        <dbReference type="ARBA" id="ARBA00022801"/>
    </source>
</evidence>
<comment type="caution">
    <text evidence="7">The sequence shown here is derived from an EMBL/GenBank/DDBJ whole genome shotgun (WGS) entry which is preliminary data.</text>
</comment>
<evidence type="ECO:0000259" key="6">
    <source>
        <dbReference type="PROSITE" id="PS50240"/>
    </source>
</evidence>
<accession>A0A0L7LQY6</accession>
<dbReference type="InterPro" id="IPR043504">
    <property type="entry name" value="Peptidase_S1_PA_chymotrypsin"/>
</dbReference>
<dbReference type="InterPro" id="IPR050430">
    <property type="entry name" value="Peptidase_S1"/>
</dbReference>
<organism evidence="7 8">
    <name type="scientific">Operophtera brumata</name>
    <name type="common">Winter moth</name>
    <name type="synonym">Phalaena brumata</name>
    <dbReference type="NCBI Taxonomy" id="104452"/>
    <lineage>
        <taxon>Eukaryota</taxon>
        <taxon>Metazoa</taxon>
        <taxon>Ecdysozoa</taxon>
        <taxon>Arthropoda</taxon>
        <taxon>Hexapoda</taxon>
        <taxon>Insecta</taxon>
        <taxon>Pterygota</taxon>
        <taxon>Neoptera</taxon>
        <taxon>Endopterygota</taxon>
        <taxon>Lepidoptera</taxon>
        <taxon>Glossata</taxon>
        <taxon>Ditrysia</taxon>
        <taxon>Geometroidea</taxon>
        <taxon>Geometridae</taxon>
        <taxon>Larentiinae</taxon>
        <taxon>Operophtera</taxon>
    </lineage>
</organism>
<feature type="domain" description="Peptidase S1" evidence="6">
    <location>
        <begin position="3"/>
        <end position="225"/>
    </location>
</feature>
<feature type="non-terminal residue" evidence="7">
    <location>
        <position position="226"/>
    </location>
</feature>
<dbReference type="Gene3D" id="2.40.10.10">
    <property type="entry name" value="Trypsin-like serine proteases"/>
    <property type="match status" value="1"/>
</dbReference>
<evidence type="ECO:0000256" key="5">
    <source>
        <dbReference type="ARBA" id="ARBA00023157"/>
    </source>
</evidence>
<evidence type="ECO:0000256" key="4">
    <source>
        <dbReference type="ARBA" id="ARBA00022825"/>
    </source>
</evidence>
<dbReference type="PRINTS" id="PR00722">
    <property type="entry name" value="CHYMOTRYPSIN"/>
</dbReference>
<feature type="non-terminal residue" evidence="7">
    <location>
        <position position="1"/>
    </location>
</feature>
<dbReference type="GO" id="GO:0006508">
    <property type="term" value="P:proteolysis"/>
    <property type="evidence" value="ECO:0007669"/>
    <property type="project" value="UniProtKB-KW"/>
</dbReference>
<dbReference type="Proteomes" id="UP000037510">
    <property type="component" value="Unassembled WGS sequence"/>
</dbReference>
<keyword evidence="8" id="KW-1185">Reference proteome</keyword>
<keyword evidence="2" id="KW-0645">Protease</keyword>
<dbReference type="SMART" id="SM00020">
    <property type="entry name" value="Tryp_SPc"/>
    <property type="match status" value="1"/>
</dbReference>
<dbReference type="InterPro" id="IPR009003">
    <property type="entry name" value="Peptidase_S1_PA"/>
</dbReference>
<dbReference type="EMBL" id="JTDY01000283">
    <property type="protein sequence ID" value="KOB77913.1"/>
    <property type="molecule type" value="Genomic_DNA"/>
</dbReference>
<proteinExistence type="inferred from homology"/>
<sequence length="226" mass="23834">HRIAGGETTPISEYPFSVALLTNSGQGSYTHACGGAILTNNAILSAASCFYTNQEANPVSWWRARVGSSGSNAGGTIYFINRITANPGFSPTTLANDIAVIRTTLAIPLVPGSVEVARVAGAAFTFTTNQINQDQSSSAELRKVDLYVVDQQTCTNRYNEIGFTVTGDMVCAGWLDVGGDSGSPILSDRTVVGVFSKSEGCAQGWYPAINTRLAPYLSWVVSAAYA</sequence>
<evidence type="ECO:0000256" key="2">
    <source>
        <dbReference type="ARBA" id="ARBA00022670"/>
    </source>
</evidence>
<dbReference type="PANTHER" id="PTHR24276">
    <property type="entry name" value="POLYSERASE-RELATED"/>
    <property type="match status" value="1"/>
</dbReference>
<name>A0A0L7LQY6_OPEBR</name>
<dbReference type="Pfam" id="PF00089">
    <property type="entry name" value="Trypsin"/>
    <property type="match status" value="1"/>
</dbReference>
<dbReference type="GO" id="GO:0004252">
    <property type="term" value="F:serine-type endopeptidase activity"/>
    <property type="evidence" value="ECO:0007669"/>
    <property type="project" value="InterPro"/>
</dbReference>
<keyword evidence="5" id="KW-1015">Disulfide bond</keyword>
<evidence type="ECO:0000313" key="7">
    <source>
        <dbReference type="EMBL" id="KOB77913.1"/>
    </source>
</evidence>
<dbReference type="STRING" id="104452.A0A0L7LQY6"/>
<dbReference type="PROSITE" id="PS50240">
    <property type="entry name" value="TRYPSIN_DOM"/>
    <property type="match status" value="1"/>
</dbReference>
<protein>
    <recommendedName>
        <fullName evidence="6">Peptidase S1 domain-containing protein</fullName>
    </recommendedName>
</protein>
<dbReference type="CDD" id="cd00190">
    <property type="entry name" value="Tryp_SPc"/>
    <property type="match status" value="1"/>
</dbReference>
<dbReference type="PANTHER" id="PTHR24276:SF91">
    <property type="entry name" value="AT26814P-RELATED"/>
    <property type="match status" value="1"/>
</dbReference>